<name>A0A9P0CGU2_9CUCU</name>
<evidence type="ECO:0000259" key="2">
    <source>
        <dbReference type="Pfam" id="PF16087"/>
    </source>
</evidence>
<dbReference type="OrthoDB" id="7994596at2759"/>
<accession>A0A9P0CGU2</accession>
<dbReference type="InterPro" id="IPR032135">
    <property type="entry name" value="DUF4817"/>
</dbReference>
<evidence type="ECO:0000256" key="1">
    <source>
        <dbReference type="SAM" id="MobiDB-lite"/>
    </source>
</evidence>
<keyword evidence="4" id="KW-1185">Reference proteome</keyword>
<evidence type="ECO:0000313" key="3">
    <source>
        <dbReference type="EMBL" id="CAH1101131.1"/>
    </source>
</evidence>
<proteinExistence type="predicted"/>
<reference evidence="3" key="1">
    <citation type="submission" date="2022-01" db="EMBL/GenBank/DDBJ databases">
        <authorList>
            <person name="King R."/>
        </authorList>
    </citation>
    <scope>NUCLEOTIDE SEQUENCE</scope>
</reference>
<gene>
    <name evidence="3" type="ORF">PSYICH_LOCUS2478</name>
</gene>
<protein>
    <recommendedName>
        <fullName evidence="2">DUF4817 domain-containing protein</fullName>
    </recommendedName>
</protein>
<dbReference type="Pfam" id="PF16087">
    <property type="entry name" value="DUF4817"/>
    <property type="match status" value="1"/>
</dbReference>
<organism evidence="3 4">
    <name type="scientific">Psylliodes chrysocephalus</name>
    <dbReference type="NCBI Taxonomy" id="3402493"/>
    <lineage>
        <taxon>Eukaryota</taxon>
        <taxon>Metazoa</taxon>
        <taxon>Ecdysozoa</taxon>
        <taxon>Arthropoda</taxon>
        <taxon>Hexapoda</taxon>
        <taxon>Insecta</taxon>
        <taxon>Pterygota</taxon>
        <taxon>Neoptera</taxon>
        <taxon>Endopterygota</taxon>
        <taxon>Coleoptera</taxon>
        <taxon>Polyphaga</taxon>
        <taxon>Cucujiformia</taxon>
        <taxon>Chrysomeloidea</taxon>
        <taxon>Chrysomelidae</taxon>
        <taxon>Galerucinae</taxon>
        <taxon>Alticini</taxon>
        <taxon>Psylliodes</taxon>
    </lineage>
</organism>
<dbReference type="Proteomes" id="UP001153636">
    <property type="component" value="Chromosome 11"/>
</dbReference>
<sequence>MERYTIEQRVEIVKIYYQNQCSVRQTFRALRQVYGVHDRPTESLIRRLMQKFKESGSVADRPTPVRQQRVKFVENIAAVRESVHENPRQSIPRRAQELGLSRMSTCRR</sequence>
<dbReference type="AlphaFoldDB" id="A0A9P0CGU2"/>
<feature type="domain" description="DUF4817" evidence="2">
    <location>
        <begin position="5"/>
        <end position="59"/>
    </location>
</feature>
<evidence type="ECO:0000313" key="4">
    <source>
        <dbReference type="Proteomes" id="UP001153636"/>
    </source>
</evidence>
<dbReference type="EMBL" id="OV651823">
    <property type="protein sequence ID" value="CAH1101131.1"/>
    <property type="molecule type" value="Genomic_DNA"/>
</dbReference>
<feature type="region of interest" description="Disordered" evidence="1">
    <location>
        <begin position="84"/>
        <end position="108"/>
    </location>
</feature>